<proteinExistence type="predicted"/>
<comment type="caution">
    <text evidence="2">The sequence shown here is derived from an EMBL/GenBank/DDBJ whole genome shotgun (WGS) entry which is preliminary data.</text>
</comment>
<protein>
    <submittedName>
        <fullName evidence="2">Uncharacterized protein</fullName>
    </submittedName>
</protein>
<organism evidence="2 3">
    <name type="scientific">Nonomuraea thailandensis</name>
    <dbReference type="NCBI Taxonomy" id="1188745"/>
    <lineage>
        <taxon>Bacteria</taxon>
        <taxon>Bacillati</taxon>
        <taxon>Actinomycetota</taxon>
        <taxon>Actinomycetes</taxon>
        <taxon>Streptosporangiales</taxon>
        <taxon>Streptosporangiaceae</taxon>
        <taxon>Nonomuraea</taxon>
    </lineage>
</organism>
<accession>A0A9X2GMW8</accession>
<keyword evidence="1" id="KW-1133">Transmembrane helix</keyword>
<gene>
    <name evidence="2" type="ORF">HD597_005551</name>
</gene>
<keyword evidence="3" id="KW-1185">Reference proteome</keyword>
<dbReference type="AlphaFoldDB" id="A0A9X2GMW8"/>
<evidence type="ECO:0000313" key="2">
    <source>
        <dbReference type="EMBL" id="MCP2358531.1"/>
    </source>
</evidence>
<name>A0A9X2GMW8_9ACTN</name>
<evidence type="ECO:0000313" key="3">
    <source>
        <dbReference type="Proteomes" id="UP001139648"/>
    </source>
</evidence>
<keyword evidence="1" id="KW-0472">Membrane</keyword>
<keyword evidence="1" id="KW-0812">Transmembrane</keyword>
<evidence type="ECO:0000256" key="1">
    <source>
        <dbReference type="SAM" id="Phobius"/>
    </source>
</evidence>
<dbReference type="EMBL" id="JAMZEB010000002">
    <property type="protein sequence ID" value="MCP2358531.1"/>
    <property type="molecule type" value="Genomic_DNA"/>
</dbReference>
<sequence length="38" mass="3979">MNPLYAGHEGAAYSDVFLGMAVVAALAPAVAFRMRPGR</sequence>
<reference evidence="2" key="1">
    <citation type="submission" date="2022-06" db="EMBL/GenBank/DDBJ databases">
        <title>Sequencing the genomes of 1000 actinobacteria strains.</title>
        <authorList>
            <person name="Klenk H.-P."/>
        </authorList>
    </citation>
    <scope>NUCLEOTIDE SEQUENCE</scope>
    <source>
        <strain evidence="2">DSM 46694</strain>
    </source>
</reference>
<dbReference type="Proteomes" id="UP001139648">
    <property type="component" value="Unassembled WGS sequence"/>
</dbReference>
<feature type="transmembrane region" description="Helical" evidence="1">
    <location>
        <begin position="12"/>
        <end position="32"/>
    </location>
</feature>